<evidence type="ECO:0000313" key="4">
    <source>
        <dbReference type="Proteomes" id="UP000218327"/>
    </source>
</evidence>
<organism evidence="3 4">
    <name type="scientific">SAR86 cluster bacterium</name>
    <dbReference type="NCBI Taxonomy" id="2030880"/>
    <lineage>
        <taxon>Bacteria</taxon>
        <taxon>Pseudomonadati</taxon>
        <taxon>Pseudomonadota</taxon>
        <taxon>Gammaproteobacteria</taxon>
        <taxon>SAR86 cluster</taxon>
    </lineage>
</organism>
<sequence>MSTKRKIVTSIGVLFLALVIWISIPIYYFLAYADGSTLPATPWVTLPKAAPMQPYEGDSPYKEVGNSLLAVMDGHRQSIGAAGISAAVLVGSEVVWAGTTGWASIENNAPATPATRFRIGSTSKALTATGLARVIESGNLTLDTPMRELWNEVPNKSWEDITPRQLGSHMAGLPHYGENKDIGGLWQSITMKQHFDSVHDAVSLFNDSQLLFEPGTDFHYSTYGTVLNSAAMSKAMGKPYLKIMHELVFEPAGMNTVIVAPSSEDELPNVATPYHNNGKTGDEFRLRPWHDVDLSHRLAGGGFAATSTDLVKLGRHYFADSNSNTIPGAISAEFWTPQKLVTGEVNEQGYGIGFRVREEEFLEGQTFKHVNHGGVSRGGQSWLMLLPEEEMAIALNINGRTEVFWDFGSFSTVIAAAFLTQKLALESESMQTSIQD</sequence>
<protein>
    <recommendedName>
        <fullName evidence="2">Beta-lactamase-related domain-containing protein</fullName>
    </recommendedName>
</protein>
<dbReference type="InterPro" id="IPR001466">
    <property type="entry name" value="Beta-lactam-related"/>
</dbReference>
<dbReference type="PANTHER" id="PTHR46520">
    <property type="entry name" value="SERINE BETA-LACTAMASE-LIKE PROTEIN LACTB, MITOCHONDRIAL"/>
    <property type="match status" value="1"/>
</dbReference>
<feature type="domain" description="Beta-lactamase-related" evidence="2">
    <location>
        <begin position="73"/>
        <end position="401"/>
    </location>
</feature>
<dbReference type="SUPFAM" id="SSF56601">
    <property type="entry name" value="beta-lactamase/transpeptidase-like"/>
    <property type="match status" value="1"/>
</dbReference>
<proteinExistence type="predicted"/>
<dbReference type="Pfam" id="PF00144">
    <property type="entry name" value="Beta-lactamase"/>
    <property type="match status" value="1"/>
</dbReference>
<keyword evidence="1" id="KW-1133">Transmembrane helix</keyword>
<comment type="caution">
    <text evidence="3">The sequence shown here is derived from an EMBL/GenBank/DDBJ whole genome shotgun (WGS) entry which is preliminary data.</text>
</comment>
<evidence type="ECO:0000256" key="1">
    <source>
        <dbReference type="SAM" id="Phobius"/>
    </source>
</evidence>
<dbReference type="Gene3D" id="3.40.710.10">
    <property type="entry name" value="DD-peptidase/beta-lactamase superfamily"/>
    <property type="match status" value="1"/>
</dbReference>
<dbReference type="Proteomes" id="UP000218327">
    <property type="component" value="Unassembled WGS sequence"/>
</dbReference>
<feature type="transmembrane region" description="Helical" evidence="1">
    <location>
        <begin position="7"/>
        <end position="30"/>
    </location>
</feature>
<evidence type="ECO:0000313" key="3">
    <source>
        <dbReference type="EMBL" id="PCJ21851.1"/>
    </source>
</evidence>
<gene>
    <name evidence="3" type="ORF">COA96_15280</name>
</gene>
<dbReference type="PANTHER" id="PTHR46520:SF1">
    <property type="entry name" value="SERINE BETA-LACTAMASE-LIKE PROTEIN LACTB, MITOCHONDRIAL"/>
    <property type="match status" value="1"/>
</dbReference>
<evidence type="ECO:0000259" key="2">
    <source>
        <dbReference type="Pfam" id="PF00144"/>
    </source>
</evidence>
<dbReference type="GO" id="GO:0006508">
    <property type="term" value="P:proteolysis"/>
    <property type="evidence" value="ECO:0007669"/>
    <property type="project" value="TreeGrafter"/>
</dbReference>
<accession>A0A2A5ARV3</accession>
<reference evidence="4" key="1">
    <citation type="submission" date="2017-08" db="EMBL/GenBank/DDBJ databases">
        <title>A dynamic microbial community with high functional redundancy inhabits the cold, oxic subseafloor aquifer.</title>
        <authorList>
            <person name="Tully B.J."/>
            <person name="Wheat C.G."/>
            <person name="Glazer B.T."/>
            <person name="Huber J.A."/>
        </authorList>
    </citation>
    <scope>NUCLEOTIDE SEQUENCE [LARGE SCALE GENOMIC DNA]</scope>
</reference>
<dbReference type="EMBL" id="NVVJ01000071">
    <property type="protein sequence ID" value="PCJ21851.1"/>
    <property type="molecule type" value="Genomic_DNA"/>
</dbReference>
<dbReference type="GO" id="GO:0008233">
    <property type="term" value="F:peptidase activity"/>
    <property type="evidence" value="ECO:0007669"/>
    <property type="project" value="TreeGrafter"/>
</dbReference>
<dbReference type="GO" id="GO:0019216">
    <property type="term" value="P:regulation of lipid metabolic process"/>
    <property type="evidence" value="ECO:0007669"/>
    <property type="project" value="TreeGrafter"/>
</dbReference>
<dbReference type="InterPro" id="IPR012338">
    <property type="entry name" value="Beta-lactam/transpept-like"/>
</dbReference>
<keyword evidence="1" id="KW-0812">Transmembrane</keyword>
<name>A0A2A5ARV3_9GAMM</name>
<dbReference type="AlphaFoldDB" id="A0A2A5ARV3"/>
<keyword evidence="1" id="KW-0472">Membrane</keyword>
<dbReference type="InterPro" id="IPR052794">
    <property type="entry name" value="Mito_Ser_Protease_LACTB"/>
</dbReference>